<name>A0AA88GRE1_NAELO</name>
<proteinExistence type="predicted"/>
<sequence length="912" mass="103405">MPSAWKTMIIGSSSNKSSNMNHTNNNNNNNNNGNGRDPTRSSSPTPIRSSSRGRGRSGSSKDDEPPLQHERSPQVNRANTLILNTEASATRREENEEQWYEQHHHHHTSKKFGFLDRFTMLGNSPSSKDHKRSQSPRATMIKGRTLNLDHEDFESFNITAPFDAETLIMKRGSSLAHSENRGRSEFTAVVTTVSKTQKSIPSELLLALERFRVRKHGELPTAEEPTFSDFIRNIQEREDLTNTDKLEILMKQLSQHYVALEYHHNYQQHKFKSTTTNHHSHEFKSFKNKEISNYCSALGISLAENSQLMINNSLFHTLKQAYEAVNENDNPKSGSAADWSMYVASLVDALKLYLPNAKKLTTFGLLSSIKQLVTTCIDESSTDGDISLSYHSLINNLLSMAPDTKYSTNVSMEIKIEDVSNQFPIQIDGCAQRYDKKYLIAELRENDFEDDWEKYDIDMFKLLLCMKSSLIENLENSKLDIKDIANKSKVSGLIASRTAIHLFILEACFDKDPILKNFSPLDIELEDVTLMKDPKCTLTHFKLHHRQFCPLDEESLLSFISLFSRHVFLYAPKKSSKRSNALAISNASIHYQTNSMKHHIVSDTFSNVNVNILCGRKVLQIHEETSHNTPLYTVTSTSLMKHVSPNELYIIQLLLSRSDYSKHLPHVLSLHKNYVEFEKLEPIADDLLWDETSIFMLILDVASALRLLDVRENNYLNNIVESSATTINGHDSNNERSSLWFRAPEMLDEENSSHYSEKVDIYALGASVLSIIEKSSWSKKHHKTTTGVGLSSDFGSPSNSSHLKKKLEFSTTTNQATIGSTGIASSHNSTNSHDEDGNVVNLGSSLYWNEIMSSLSSSCLSTPVRTILQLMLDQNPNKRPSALEVEKTVRVHLVHKIEPRRRERTLSVLRRP</sequence>
<feature type="region of interest" description="Disordered" evidence="1">
    <location>
        <begin position="1"/>
        <end position="140"/>
    </location>
</feature>
<dbReference type="AlphaFoldDB" id="A0AA88GRE1"/>
<organism evidence="3 4">
    <name type="scientific">Naegleria lovaniensis</name>
    <name type="common">Amoeba</name>
    <dbReference type="NCBI Taxonomy" id="51637"/>
    <lineage>
        <taxon>Eukaryota</taxon>
        <taxon>Discoba</taxon>
        <taxon>Heterolobosea</taxon>
        <taxon>Tetramitia</taxon>
        <taxon>Eutetramitia</taxon>
        <taxon>Vahlkampfiidae</taxon>
        <taxon>Naegleria</taxon>
    </lineage>
</organism>
<dbReference type="RefSeq" id="XP_044548447.1">
    <property type="nucleotide sequence ID" value="XM_044694407.1"/>
</dbReference>
<dbReference type="GO" id="GO:0004672">
    <property type="term" value="F:protein kinase activity"/>
    <property type="evidence" value="ECO:0007669"/>
    <property type="project" value="InterPro"/>
</dbReference>
<evidence type="ECO:0000313" key="4">
    <source>
        <dbReference type="Proteomes" id="UP000816034"/>
    </source>
</evidence>
<feature type="domain" description="Protein kinase" evidence="2">
    <location>
        <begin position="548"/>
        <end position="895"/>
    </location>
</feature>
<dbReference type="Gene3D" id="1.10.510.10">
    <property type="entry name" value="Transferase(Phosphotransferase) domain 1"/>
    <property type="match status" value="1"/>
</dbReference>
<reference evidence="3 4" key="1">
    <citation type="journal article" date="2018" name="BMC Genomics">
        <title>The genome of Naegleria lovaniensis, the basis for a comparative approach to unravel pathogenicity factors of the human pathogenic amoeba N. fowleri.</title>
        <authorList>
            <person name="Liechti N."/>
            <person name="Schurch N."/>
            <person name="Bruggmann R."/>
            <person name="Wittwer M."/>
        </authorList>
    </citation>
    <scope>NUCLEOTIDE SEQUENCE [LARGE SCALE GENOMIC DNA]</scope>
    <source>
        <strain evidence="3 4">ATCC 30569</strain>
    </source>
</reference>
<dbReference type="GeneID" id="68097190"/>
<comment type="caution">
    <text evidence="3">The sequence shown here is derived from an EMBL/GenBank/DDBJ whole genome shotgun (WGS) entry which is preliminary data.</text>
</comment>
<evidence type="ECO:0000313" key="3">
    <source>
        <dbReference type="EMBL" id="KAG2382768.1"/>
    </source>
</evidence>
<dbReference type="Proteomes" id="UP000816034">
    <property type="component" value="Unassembled WGS sequence"/>
</dbReference>
<evidence type="ECO:0000259" key="2">
    <source>
        <dbReference type="PROSITE" id="PS50011"/>
    </source>
</evidence>
<dbReference type="GO" id="GO:0005524">
    <property type="term" value="F:ATP binding"/>
    <property type="evidence" value="ECO:0007669"/>
    <property type="project" value="InterPro"/>
</dbReference>
<dbReference type="SUPFAM" id="SSF56112">
    <property type="entry name" value="Protein kinase-like (PK-like)"/>
    <property type="match status" value="1"/>
</dbReference>
<keyword evidence="4" id="KW-1185">Reference proteome</keyword>
<dbReference type="SMART" id="SM00220">
    <property type="entry name" value="S_TKc"/>
    <property type="match status" value="1"/>
</dbReference>
<feature type="compositionally biased region" description="Polar residues" evidence="1">
    <location>
        <begin position="73"/>
        <end position="88"/>
    </location>
</feature>
<feature type="compositionally biased region" description="Low complexity" evidence="1">
    <location>
        <begin position="12"/>
        <end position="52"/>
    </location>
</feature>
<dbReference type="EMBL" id="PYSW02000022">
    <property type="protein sequence ID" value="KAG2382768.1"/>
    <property type="molecule type" value="Genomic_DNA"/>
</dbReference>
<evidence type="ECO:0000256" key="1">
    <source>
        <dbReference type="SAM" id="MobiDB-lite"/>
    </source>
</evidence>
<dbReference type="Pfam" id="PF00069">
    <property type="entry name" value="Pkinase"/>
    <property type="match status" value="1"/>
</dbReference>
<feature type="compositionally biased region" description="Basic and acidic residues" evidence="1">
    <location>
        <begin position="59"/>
        <end position="72"/>
    </location>
</feature>
<dbReference type="InterPro" id="IPR000719">
    <property type="entry name" value="Prot_kinase_dom"/>
</dbReference>
<accession>A0AA88GRE1</accession>
<gene>
    <name evidence="3" type="ORF">C9374_004735</name>
</gene>
<dbReference type="InterPro" id="IPR011009">
    <property type="entry name" value="Kinase-like_dom_sf"/>
</dbReference>
<protein>
    <recommendedName>
        <fullName evidence="2">Protein kinase domain-containing protein</fullName>
    </recommendedName>
</protein>
<dbReference type="PROSITE" id="PS50011">
    <property type="entry name" value="PROTEIN_KINASE_DOM"/>
    <property type="match status" value="1"/>
</dbReference>